<dbReference type="AlphaFoldDB" id="A0A7D5H8V3"/>
<sequence length="359" mass="38864">MKRSLLGVLLITALVQGCAFAPGQHMTPDDVQDKDTGPVTVVPITSTSVNQQKVIYQAQPVPATLTGYRPGDYRIGPGDNLIITVWEHAELNSPSAQTQVEASARVVRLDGTLYYPYINSIKAGGLTVPEFRANLQKALGQYLTGAQVDVNIQKYDSQKVIISGAVKNPGPQSLTNIPLNLVDAISRAGGESSDANLANLILKRDGHEYVMDIDTLNRTNSRLNEIYLKDGDQLHLGNDHANKIYVLGEVQKPQVMNYGTSTFNLMEALGNAGGISQETANAEAIYVIRGAQANNGQPATVFYLNAKKPTAFLLARQFDLRTSDVVFVGPANITRWNRFISQLLPSATVVGTTAAFNHN</sequence>
<evidence type="ECO:0000256" key="12">
    <source>
        <dbReference type="ARBA" id="ARBA00023139"/>
    </source>
</evidence>
<keyword evidence="12" id="KW-0564">Palmitate</keyword>
<evidence type="ECO:0000256" key="8">
    <source>
        <dbReference type="ARBA" id="ARBA00023047"/>
    </source>
</evidence>
<feature type="domain" description="SLBB" evidence="18">
    <location>
        <begin position="243"/>
        <end position="328"/>
    </location>
</feature>
<feature type="signal peptide" evidence="15">
    <location>
        <begin position="1"/>
        <end position="21"/>
    </location>
</feature>
<dbReference type="InterPro" id="IPR054765">
    <property type="entry name" value="SLBB_dom"/>
</dbReference>
<evidence type="ECO:0000259" key="17">
    <source>
        <dbReference type="Pfam" id="PF18412"/>
    </source>
</evidence>
<evidence type="ECO:0000256" key="6">
    <source>
        <dbReference type="ARBA" id="ARBA00022692"/>
    </source>
</evidence>
<keyword evidence="6" id="KW-0812">Transmembrane</keyword>
<dbReference type="Pfam" id="PF22461">
    <property type="entry name" value="SLBB_2"/>
    <property type="match status" value="2"/>
</dbReference>
<feature type="domain" description="Outer-membrane lipoprotein Wza C-terminal" evidence="17">
    <location>
        <begin position="333"/>
        <end position="351"/>
    </location>
</feature>
<keyword evidence="13" id="KW-0998">Cell outer membrane</keyword>
<keyword evidence="10" id="KW-0626">Porin</keyword>
<dbReference type="GO" id="GO:0015159">
    <property type="term" value="F:polysaccharide transmembrane transporter activity"/>
    <property type="evidence" value="ECO:0007669"/>
    <property type="project" value="InterPro"/>
</dbReference>
<dbReference type="GO" id="GO:0046930">
    <property type="term" value="C:pore complex"/>
    <property type="evidence" value="ECO:0007669"/>
    <property type="project" value="UniProtKB-KW"/>
</dbReference>
<organism evidence="19 20">
    <name type="scientific">Pseudomonas eucalypticola</name>
    <dbReference type="NCBI Taxonomy" id="2599595"/>
    <lineage>
        <taxon>Bacteria</taxon>
        <taxon>Pseudomonadati</taxon>
        <taxon>Pseudomonadota</taxon>
        <taxon>Gammaproteobacteria</taxon>
        <taxon>Pseudomonadales</taxon>
        <taxon>Pseudomonadaceae</taxon>
        <taxon>Pseudomonas</taxon>
    </lineage>
</organism>
<evidence type="ECO:0000256" key="7">
    <source>
        <dbReference type="ARBA" id="ARBA00022729"/>
    </source>
</evidence>
<keyword evidence="14" id="KW-0449">Lipoprotein</keyword>
<keyword evidence="11" id="KW-0472">Membrane</keyword>
<dbReference type="GO" id="GO:0009279">
    <property type="term" value="C:cell outer membrane"/>
    <property type="evidence" value="ECO:0007669"/>
    <property type="project" value="UniProtKB-SubCell"/>
</dbReference>
<keyword evidence="9" id="KW-0406">Ion transport</keyword>
<feature type="domain" description="Polysaccharide export protein N-terminal" evidence="16">
    <location>
        <begin position="70"/>
        <end position="152"/>
    </location>
</feature>
<dbReference type="InterPro" id="IPR049712">
    <property type="entry name" value="Poly_export"/>
</dbReference>
<evidence type="ECO:0000256" key="15">
    <source>
        <dbReference type="SAM" id="SignalP"/>
    </source>
</evidence>
<keyword evidence="5" id="KW-0762">Sugar transport</keyword>
<protein>
    <submittedName>
        <fullName evidence="19">Polysaccharide biosynthesis/export family protein</fullName>
    </submittedName>
</protein>
<evidence type="ECO:0000256" key="1">
    <source>
        <dbReference type="ARBA" id="ARBA00004571"/>
    </source>
</evidence>
<dbReference type="PANTHER" id="PTHR33619">
    <property type="entry name" value="POLYSACCHARIDE EXPORT PROTEIN GFCE-RELATED"/>
    <property type="match status" value="1"/>
</dbReference>
<evidence type="ECO:0000259" key="16">
    <source>
        <dbReference type="Pfam" id="PF02563"/>
    </source>
</evidence>
<evidence type="ECO:0000256" key="4">
    <source>
        <dbReference type="ARBA" id="ARBA00022452"/>
    </source>
</evidence>
<evidence type="ECO:0000313" key="20">
    <source>
        <dbReference type="Proteomes" id="UP000509568"/>
    </source>
</evidence>
<dbReference type="Gene3D" id="3.30.1950.10">
    <property type="entry name" value="wza like domain"/>
    <property type="match status" value="1"/>
</dbReference>
<keyword evidence="3" id="KW-0813">Transport</keyword>
<dbReference type="InterPro" id="IPR003715">
    <property type="entry name" value="Poly_export_N"/>
</dbReference>
<keyword evidence="4" id="KW-1134">Transmembrane beta strand</keyword>
<evidence type="ECO:0000256" key="3">
    <source>
        <dbReference type="ARBA" id="ARBA00022448"/>
    </source>
</evidence>
<dbReference type="PROSITE" id="PS51257">
    <property type="entry name" value="PROKAR_LIPOPROTEIN"/>
    <property type="match status" value="1"/>
</dbReference>
<evidence type="ECO:0000256" key="14">
    <source>
        <dbReference type="ARBA" id="ARBA00023288"/>
    </source>
</evidence>
<dbReference type="EMBL" id="CP056030">
    <property type="protein sequence ID" value="QKZ07109.1"/>
    <property type="molecule type" value="Genomic_DNA"/>
</dbReference>
<evidence type="ECO:0000256" key="10">
    <source>
        <dbReference type="ARBA" id="ARBA00023114"/>
    </source>
</evidence>
<evidence type="ECO:0000256" key="9">
    <source>
        <dbReference type="ARBA" id="ARBA00023065"/>
    </source>
</evidence>
<dbReference type="KEGG" id="pez:HWQ56_26370"/>
<dbReference type="RefSeq" id="WP_158154971.1">
    <property type="nucleotide sequence ID" value="NZ_CP056030.1"/>
</dbReference>
<comment type="subcellular location">
    <subcellularLocation>
        <location evidence="1">Cell outer membrane</location>
        <topology evidence="1">Multi-pass membrane protein</topology>
    </subcellularLocation>
</comment>
<dbReference type="PANTHER" id="PTHR33619:SF3">
    <property type="entry name" value="POLYSACCHARIDE EXPORT PROTEIN GFCE-RELATED"/>
    <property type="match status" value="1"/>
</dbReference>
<comment type="similarity">
    <text evidence="2">Belongs to the BexD/CtrA/VexA family.</text>
</comment>
<evidence type="ECO:0000313" key="19">
    <source>
        <dbReference type="EMBL" id="QKZ07109.1"/>
    </source>
</evidence>
<dbReference type="InterPro" id="IPR040716">
    <property type="entry name" value="Wza_C"/>
</dbReference>
<dbReference type="Gene3D" id="3.10.560.10">
    <property type="entry name" value="Outer membrane lipoprotein wza domain like"/>
    <property type="match status" value="2"/>
</dbReference>
<dbReference type="Pfam" id="PF18412">
    <property type="entry name" value="Wza_C"/>
    <property type="match status" value="1"/>
</dbReference>
<evidence type="ECO:0000256" key="5">
    <source>
        <dbReference type="ARBA" id="ARBA00022597"/>
    </source>
</evidence>
<evidence type="ECO:0000256" key="13">
    <source>
        <dbReference type="ARBA" id="ARBA00023237"/>
    </source>
</evidence>
<proteinExistence type="inferred from homology"/>
<dbReference type="GO" id="GO:0006811">
    <property type="term" value="P:monoatomic ion transport"/>
    <property type="evidence" value="ECO:0007669"/>
    <property type="project" value="UniProtKB-KW"/>
</dbReference>
<keyword evidence="8" id="KW-0625">Polysaccharide transport</keyword>
<dbReference type="Proteomes" id="UP000509568">
    <property type="component" value="Chromosome"/>
</dbReference>
<name>A0A7D5H8V3_9PSED</name>
<dbReference type="Pfam" id="PF02563">
    <property type="entry name" value="Poly_export"/>
    <property type="match status" value="1"/>
</dbReference>
<evidence type="ECO:0000259" key="18">
    <source>
        <dbReference type="Pfam" id="PF22461"/>
    </source>
</evidence>
<dbReference type="GO" id="GO:0015288">
    <property type="term" value="F:porin activity"/>
    <property type="evidence" value="ECO:0007669"/>
    <property type="project" value="UniProtKB-KW"/>
</dbReference>
<evidence type="ECO:0000256" key="2">
    <source>
        <dbReference type="ARBA" id="ARBA00009450"/>
    </source>
</evidence>
<feature type="domain" description="SLBB" evidence="18">
    <location>
        <begin position="158"/>
        <end position="235"/>
    </location>
</feature>
<evidence type="ECO:0000256" key="11">
    <source>
        <dbReference type="ARBA" id="ARBA00023136"/>
    </source>
</evidence>
<gene>
    <name evidence="19" type="ORF">HWQ56_26370</name>
</gene>
<feature type="chain" id="PRO_5029021408" evidence="15">
    <location>
        <begin position="22"/>
        <end position="359"/>
    </location>
</feature>
<keyword evidence="20" id="KW-1185">Reference proteome</keyword>
<reference evidence="19 20" key="1">
    <citation type="submission" date="2020-06" db="EMBL/GenBank/DDBJ databases">
        <title>Pseudomonas eucalypticola sp. nov., an endophyte of Eucalyptus dunnii leaves with biocontrol ability of eucalyptus leaf blight.</title>
        <authorList>
            <person name="Liu Y."/>
            <person name="Song Z."/>
            <person name="Zeng H."/>
            <person name="Lu M."/>
            <person name="Wang X."/>
            <person name="Lian X."/>
            <person name="Zhang Q."/>
        </authorList>
    </citation>
    <scope>NUCLEOTIDE SEQUENCE [LARGE SCALE GENOMIC DNA]</scope>
    <source>
        <strain evidence="19 20">NP-1</strain>
    </source>
</reference>
<keyword evidence="7 15" id="KW-0732">Signal</keyword>
<accession>A0A7D5H8V3</accession>